<organism evidence="2 3">
    <name type="scientific">Anopheles atroparvus</name>
    <name type="common">European mosquito</name>
    <dbReference type="NCBI Taxonomy" id="41427"/>
    <lineage>
        <taxon>Eukaryota</taxon>
        <taxon>Metazoa</taxon>
        <taxon>Ecdysozoa</taxon>
        <taxon>Arthropoda</taxon>
        <taxon>Hexapoda</taxon>
        <taxon>Insecta</taxon>
        <taxon>Pterygota</taxon>
        <taxon>Neoptera</taxon>
        <taxon>Endopterygota</taxon>
        <taxon>Diptera</taxon>
        <taxon>Nematocera</taxon>
        <taxon>Culicoidea</taxon>
        <taxon>Culicidae</taxon>
        <taxon>Anophelinae</taxon>
        <taxon>Anopheles</taxon>
    </lineage>
</organism>
<protein>
    <submittedName>
        <fullName evidence="2">Uncharacterized protein</fullName>
    </submittedName>
</protein>
<dbReference type="AlphaFoldDB" id="A0AAG5D4L6"/>
<evidence type="ECO:0000313" key="2">
    <source>
        <dbReference type="EnsemblMetazoa" id="ENSAATROPP006232"/>
    </source>
</evidence>
<keyword evidence="3" id="KW-1185">Reference proteome</keyword>
<dbReference type="Proteomes" id="UP000075880">
    <property type="component" value="Unassembled WGS sequence"/>
</dbReference>
<proteinExistence type="predicted"/>
<name>A0AAG5D4L6_ANOAO</name>
<reference evidence="2" key="1">
    <citation type="submission" date="2024-04" db="UniProtKB">
        <authorList>
            <consortium name="EnsemblMetazoa"/>
        </authorList>
    </citation>
    <scope>IDENTIFICATION</scope>
    <source>
        <strain evidence="2">EBRO</strain>
    </source>
</reference>
<accession>A0AAG5D4L6</accession>
<evidence type="ECO:0000256" key="1">
    <source>
        <dbReference type="SAM" id="MobiDB-lite"/>
    </source>
</evidence>
<feature type="region of interest" description="Disordered" evidence="1">
    <location>
        <begin position="47"/>
        <end position="85"/>
    </location>
</feature>
<feature type="compositionally biased region" description="Basic and acidic residues" evidence="1">
    <location>
        <begin position="59"/>
        <end position="78"/>
    </location>
</feature>
<dbReference type="EnsemblMetazoa" id="ENSAATROPT006921">
    <property type="protein sequence ID" value="ENSAATROPP006232"/>
    <property type="gene ID" value="ENSAATROPG005630"/>
</dbReference>
<evidence type="ECO:0000313" key="3">
    <source>
        <dbReference type="Proteomes" id="UP000075880"/>
    </source>
</evidence>
<sequence>FVPFGRAVRCSSATGSSHCPVFLFPARFSSVFTSPVRTHSQLRACINTRTAGHAHARPRRDSRVERKGKGNRGKKENPVEAAEGQRNAARFPEFSFDVLSRSVQVRAVAFFKVFRVHCIS</sequence>